<dbReference type="RefSeq" id="WP_154791470.1">
    <property type="nucleotide sequence ID" value="NZ_WMBB01000019.1"/>
</dbReference>
<proteinExistence type="predicted"/>
<dbReference type="PANTHER" id="PTHR45725">
    <property type="entry name" value="FORMIN HOMOLOGY 2 FAMILY MEMBER"/>
    <property type="match status" value="1"/>
</dbReference>
<sequence>MLLHLVTGGAAAQPPTTPPTVPPIVTVPVTPPSHWLPPTPISTTPPAPAIPAPTIGSPTATTTSPAPGPGDFGPGTPGGSPSGSGGQPSCGIDSISACVANAIDGFFRRVVDSAFDPLLGMLSSSLLTTPDPSQLPQVGVLWQQSWQLMLAFYGLLVIASGILLMVRETLQTRWSFAELAPRIVAGFIAGAMSMIVASTAIGISNALAVALSGDGVDPNSAAQALTELAKTPSMEGDIFGLLMALAMVVMLVVLLVTYFVRVAVTIMLIASGPIVLMFHALPGTDSIARWWWRSLGACLAIQVVQSLVLITTLRVFLTPGGWTTYGTWTDTGTVNAIVGLALMAILVKTPFWLMSAMRIGQGRSMIGSMARSYLTYKTFGLIRGGGSSGRRRPTARTKKVAPSGPPDPYAKVRATRDGQLMLPLEGVHRVPRKRRTATGQQPGTAPGPKPAARRAARGRQLAFDFDPPDPYRGTRAGRDGQYRLPLAVTRVPATKAPPTPPPAPAPTPRTRRPQQLAFDFDPPGEPDPYRGVRPNRGGQYPLPIPVTRVKPAPPPPPPLQPPATPSKAAGRQLHLPLPDLPVRRRAFHGRTNTGKGKK</sequence>
<dbReference type="InterPro" id="IPR051425">
    <property type="entry name" value="Formin_Homology"/>
</dbReference>
<dbReference type="Proteomes" id="UP000432464">
    <property type="component" value="Unassembled WGS sequence"/>
</dbReference>
<feature type="compositionally biased region" description="Low complexity" evidence="1">
    <location>
        <begin position="437"/>
        <end position="446"/>
    </location>
</feature>
<feature type="compositionally biased region" description="Low complexity" evidence="1">
    <location>
        <begin position="52"/>
        <end position="65"/>
    </location>
</feature>
<comment type="caution">
    <text evidence="3">The sequence shown here is derived from an EMBL/GenBank/DDBJ whole genome shotgun (WGS) entry which is preliminary data.</text>
</comment>
<gene>
    <name evidence="3" type="ORF">GLP40_30440</name>
</gene>
<name>A0A6I3LA01_9NOCA</name>
<keyword evidence="4" id="KW-1185">Reference proteome</keyword>
<evidence type="ECO:0000256" key="1">
    <source>
        <dbReference type="SAM" id="MobiDB-lite"/>
    </source>
</evidence>
<feature type="transmembrane region" description="Helical" evidence="2">
    <location>
        <begin position="238"/>
        <end position="269"/>
    </location>
</feature>
<evidence type="ECO:0000256" key="2">
    <source>
        <dbReference type="SAM" id="Phobius"/>
    </source>
</evidence>
<feature type="compositionally biased region" description="Pro residues" evidence="1">
    <location>
        <begin position="495"/>
        <end position="507"/>
    </location>
</feature>
<keyword evidence="2" id="KW-0472">Membrane</keyword>
<dbReference type="AlphaFoldDB" id="A0A6I3LA01"/>
<organism evidence="3 4">
    <name type="scientific">Nocardia aurantiaca</name>
    <dbReference type="NCBI Taxonomy" id="2675850"/>
    <lineage>
        <taxon>Bacteria</taxon>
        <taxon>Bacillati</taxon>
        <taxon>Actinomycetota</taxon>
        <taxon>Actinomycetes</taxon>
        <taxon>Mycobacteriales</taxon>
        <taxon>Nocardiaceae</taxon>
        <taxon>Nocardia</taxon>
    </lineage>
</organism>
<dbReference type="EMBL" id="WMBB01000019">
    <property type="protein sequence ID" value="MTE17046.1"/>
    <property type="molecule type" value="Genomic_DNA"/>
</dbReference>
<feature type="compositionally biased region" description="Pro residues" evidence="1">
    <location>
        <begin position="35"/>
        <end position="51"/>
    </location>
</feature>
<evidence type="ECO:0000313" key="3">
    <source>
        <dbReference type="EMBL" id="MTE17046.1"/>
    </source>
</evidence>
<evidence type="ECO:0000313" key="4">
    <source>
        <dbReference type="Proteomes" id="UP000432464"/>
    </source>
</evidence>
<keyword evidence="2" id="KW-0812">Transmembrane</keyword>
<feature type="transmembrane region" description="Helical" evidence="2">
    <location>
        <begin position="146"/>
        <end position="166"/>
    </location>
</feature>
<keyword evidence="2" id="KW-1133">Transmembrane helix</keyword>
<feature type="region of interest" description="Disordered" evidence="1">
    <location>
        <begin position="385"/>
        <end position="598"/>
    </location>
</feature>
<feature type="transmembrane region" description="Helical" evidence="2">
    <location>
        <begin position="290"/>
        <end position="316"/>
    </location>
</feature>
<protein>
    <submittedName>
        <fullName evidence="3">Uncharacterized protein</fullName>
    </submittedName>
</protein>
<feature type="transmembrane region" description="Helical" evidence="2">
    <location>
        <begin position="187"/>
        <end position="211"/>
    </location>
</feature>
<feature type="region of interest" description="Disordered" evidence="1">
    <location>
        <begin position="1"/>
        <end position="23"/>
    </location>
</feature>
<feature type="transmembrane region" description="Helical" evidence="2">
    <location>
        <begin position="336"/>
        <end position="355"/>
    </location>
</feature>
<feature type="compositionally biased region" description="Pro residues" evidence="1">
    <location>
        <begin position="551"/>
        <end position="564"/>
    </location>
</feature>
<accession>A0A6I3LA01</accession>
<dbReference type="InterPro" id="IPR045782">
    <property type="entry name" value="TrbL_3"/>
</dbReference>
<reference evidence="3 4" key="1">
    <citation type="submission" date="2019-11" db="EMBL/GenBank/DDBJ databases">
        <title>Nocardia sp. nov. CT2-14 isolated from soil.</title>
        <authorList>
            <person name="Kanchanasin P."/>
            <person name="Tanasupawat S."/>
            <person name="Yuki M."/>
            <person name="Kudo T."/>
        </authorList>
    </citation>
    <scope>NUCLEOTIDE SEQUENCE [LARGE SCALE GENOMIC DNA]</scope>
    <source>
        <strain evidence="3 4">CT2-14</strain>
    </source>
</reference>
<feature type="region of interest" description="Disordered" evidence="1">
    <location>
        <begin position="35"/>
        <end position="88"/>
    </location>
</feature>
<dbReference type="Pfam" id="PF19590">
    <property type="entry name" value="TrbL_3"/>
    <property type="match status" value="1"/>
</dbReference>
<feature type="compositionally biased region" description="Gly residues" evidence="1">
    <location>
        <begin position="70"/>
        <end position="88"/>
    </location>
</feature>
<feature type="compositionally biased region" description="Basic residues" evidence="1">
    <location>
        <begin position="389"/>
        <end position="399"/>
    </location>
</feature>